<dbReference type="GO" id="GO:0015528">
    <property type="term" value="F:lactose:proton symporter activity"/>
    <property type="evidence" value="ECO:0007669"/>
    <property type="project" value="TreeGrafter"/>
</dbReference>
<dbReference type="GO" id="GO:0030395">
    <property type="term" value="F:lactose binding"/>
    <property type="evidence" value="ECO:0007669"/>
    <property type="project" value="TreeGrafter"/>
</dbReference>
<evidence type="ECO:0000256" key="4">
    <source>
        <dbReference type="ARBA" id="ARBA00022519"/>
    </source>
</evidence>
<reference evidence="10 11" key="1">
    <citation type="journal article" date="2016" name="Sci. Rep.">
        <title>Metabolic traits of an uncultured archaeal lineage -MSBL1- from brine pools of the Red Sea.</title>
        <authorList>
            <person name="Mwirichia R."/>
            <person name="Alam I."/>
            <person name="Rashid M."/>
            <person name="Vinu M."/>
            <person name="Ba-Alawi W."/>
            <person name="Anthony Kamau A."/>
            <person name="Kamanda Ngugi D."/>
            <person name="Goker M."/>
            <person name="Klenk H.P."/>
            <person name="Bajic V."/>
            <person name="Stingl U."/>
        </authorList>
    </citation>
    <scope>NUCLEOTIDE SEQUENCE [LARGE SCALE GENOMIC DNA]</scope>
    <source>
        <strain evidence="10">SCGC-AAA259A05</strain>
    </source>
</reference>
<dbReference type="PANTHER" id="PTHR23522:SF10">
    <property type="entry name" value="3-PHENYLPROPIONIC ACID TRANSPORTER-RELATED"/>
    <property type="match status" value="1"/>
</dbReference>
<evidence type="ECO:0000256" key="2">
    <source>
        <dbReference type="ARBA" id="ARBA00022448"/>
    </source>
</evidence>
<feature type="transmembrane region" description="Helical" evidence="8">
    <location>
        <begin position="59"/>
        <end position="77"/>
    </location>
</feature>
<keyword evidence="4" id="KW-0997">Cell inner membrane</keyword>
<dbReference type="InterPro" id="IPR036259">
    <property type="entry name" value="MFS_trans_sf"/>
</dbReference>
<evidence type="ECO:0000256" key="8">
    <source>
        <dbReference type="SAM" id="Phobius"/>
    </source>
</evidence>
<comment type="caution">
    <text evidence="10">The sequence shown here is derived from an EMBL/GenBank/DDBJ whole genome shotgun (WGS) entry which is preliminary data.</text>
</comment>
<dbReference type="InterPro" id="IPR024989">
    <property type="entry name" value="MFS_assoc_dom"/>
</dbReference>
<evidence type="ECO:0000259" key="9">
    <source>
        <dbReference type="Pfam" id="PF12832"/>
    </source>
</evidence>
<organism evidence="10 11">
    <name type="scientific">candidate division MSBL1 archaeon SCGC-AAA259A05</name>
    <dbReference type="NCBI Taxonomy" id="1698259"/>
    <lineage>
        <taxon>Archaea</taxon>
        <taxon>Methanobacteriati</taxon>
        <taxon>Methanobacteriota</taxon>
        <taxon>candidate division MSBL1</taxon>
    </lineage>
</organism>
<feature type="transmembrane region" description="Helical" evidence="8">
    <location>
        <begin position="287"/>
        <end position="307"/>
    </location>
</feature>
<keyword evidence="2" id="KW-0813">Transport</keyword>
<gene>
    <name evidence="10" type="ORF">AKJ57_00170</name>
</gene>
<feature type="transmembrane region" description="Helical" evidence="8">
    <location>
        <begin position="89"/>
        <end position="107"/>
    </location>
</feature>
<comment type="subcellular location">
    <subcellularLocation>
        <location evidence="1">Cell inner membrane</location>
        <topology evidence="1">Multi-pass membrane protein</topology>
    </subcellularLocation>
</comment>
<evidence type="ECO:0000256" key="6">
    <source>
        <dbReference type="ARBA" id="ARBA00022989"/>
    </source>
</evidence>
<dbReference type="SUPFAM" id="SSF103473">
    <property type="entry name" value="MFS general substrate transporter"/>
    <property type="match status" value="1"/>
</dbReference>
<dbReference type="AlphaFoldDB" id="A0A133UC21"/>
<evidence type="ECO:0000256" key="1">
    <source>
        <dbReference type="ARBA" id="ARBA00004429"/>
    </source>
</evidence>
<feature type="transmembrane region" description="Helical" evidence="8">
    <location>
        <begin position="113"/>
        <end position="134"/>
    </location>
</feature>
<evidence type="ECO:0000256" key="3">
    <source>
        <dbReference type="ARBA" id="ARBA00022475"/>
    </source>
</evidence>
<feature type="transmembrane region" description="Helical" evidence="8">
    <location>
        <begin position="257"/>
        <end position="278"/>
    </location>
</feature>
<keyword evidence="6 8" id="KW-1133">Transmembrane helix</keyword>
<keyword evidence="11" id="KW-1185">Reference proteome</keyword>
<sequence>MKKNYLTVITIGLNWDKMPRSINVLKGIFATTFMGMAAYLIFSRLYFPKEGLSNSQFGLLFSIPGIILILSQPAWSLFTDYTGSSKTNFQIMLIGSAGFLLIFYFAQDFFLNHFTALLILMGFFALFYTARGPVRNSLALSFLGESEEGYGRIRLWSSVGWAVAAILVAYFLSKTSLDLLFPAASGFFLASAVAVYLLKSPTRETLRTVNVFKSEEIHEALKNKRMWIFLSCLFLLWVGVSGVMIFLPIYLDEYFGFDLVTLGVFYAVMALTEVPFFYHGDDIIESIGIRAFLIVGFATLSVTWLILGLFTTPLVAFGALLIRGVGFSFVYLGSVNYMDMEVTEKTRTVGQSLFTMTSFGIAGILGRSTFGFIADYIGLPKLYLIGGTLGAIGTLGLILFWSVVSCPSREKTFTDRLLKYFS</sequence>
<dbReference type="Pfam" id="PF12832">
    <property type="entry name" value="MFS_1_like"/>
    <property type="match status" value="1"/>
</dbReference>
<feature type="transmembrane region" description="Helical" evidence="8">
    <location>
        <begin position="353"/>
        <end position="377"/>
    </location>
</feature>
<evidence type="ECO:0000313" key="11">
    <source>
        <dbReference type="Proteomes" id="UP000070163"/>
    </source>
</evidence>
<feature type="transmembrane region" description="Helical" evidence="8">
    <location>
        <begin position="313"/>
        <end position="332"/>
    </location>
</feature>
<feature type="transmembrane region" description="Helical" evidence="8">
    <location>
        <begin position="155"/>
        <end position="173"/>
    </location>
</feature>
<evidence type="ECO:0000256" key="7">
    <source>
        <dbReference type="ARBA" id="ARBA00023136"/>
    </source>
</evidence>
<dbReference type="GO" id="GO:0005886">
    <property type="term" value="C:plasma membrane"/>
    <property type="evidence" value="ECO:0007669"/>
    <property type="project" value="UniProtKB-SubCell"/>
</dbReference>
<dbReference type="Proteomes" id="UP000070163">
    <property type="component" value="Unassembled WGS sequence"/>
</dbReference>
<dbReference type="EMBL" id="LHXJ01000001">
    <property type="protein sequence ID" value="KXA91736.1"/>
    <property type="molecule type" value="Genomic_DNA"/>
</dbReference>
<protein>
    <recommendedName>
        <fullName evidence="9">Major facilitator superfamily associated domain-containing protein</fullName>
    </recommendedName>
</protein>
<feature type="domain" description="Major facilitator superfamily associated" evidence="9">
    <location>
        <begin position="25"/>
        <end position="383"/>
    </location>
</feature>
<feature type="transmembrane region" description="Helical" evidence="8">
    <location>
        <begin position="383"/>
        <end position="404"/>
    </location>
</feature>
<accession>A0A133UC21</accession>
<evidence type="ECO:0000256" key="5">
    <source>
        <dbReference type="ARBA" id="ARBA00022692"/>
    </source>
</evidence>
<feature type="transmembrane region" description="Helical" evidence="8">
    <location>
        <begin position="227"/>
        <end position="251"/>
    </location>
</feature>
<feature type="transmembrane region" description="Helical" evidence="8">
    <location>
        <begin position="27"/>
        <end position="47"/>
    </location>
</feature>
<proteinExistence type="predicted"/>
<keyword evidence="7 8" id="KW-0472">Membrane</keyword>
<evidence type="ECO:0000313" key="10">
    <source>
        <dbReference type="EMBL" id="KXA91736.1"/>
    </source>
</evidence>
<dbReference type="PANTHER" id="PTHR23522">
    <property type="entry name" value="BLL5896 PROTEIN"/>
    <property type="match status" value="1"/>
</dbReference>
<name>A0A133UC21_9EURY</name>
<dbReference type="Gene3D" id="1.20.1250.20">
    <property type="entry name" value="MFS general substrate transporter like domains"/>
    <property type="match status" value="2"/>
</dbReference>
<keyword evidence="5 8" id="KW-0812">Transmembrane</keyword>
<feature type="transmembrane region" description="Helical" evidence="8">
    <location>
        <begin position="179"/>
        <end position="198"/>
    </location>
</feature>
<keyword evidence="3" id="KW-1003">Cell membrane</keyword>